<keyword evidence="2" id="KW-1185">Reference proteome</keyword>
<accession>A0ACC0VJT2</accession>
<protein>
    <submittedName>
        <fullName evidence="1">Uncharacterized protein</fullName>
    </submittedName>
</protein>
<gene>
    <name evidence="1" type="ORF">PsorP6_004431</name>
</gene>
<evidence type="ECO:0000313" key="1">
    <source>
        <dbReference type="EMBL" id="KAI9906749.1"/>
    </source>
</evidence>
<proteinExistence type="predicted"/>
<dbReference type="Proteomes" id="UP001163321">
    <property type="component" value="Chromosome 8"/>
</dbReference>
<sequence length="119" mass="12525">MGQADPVGHGFGSFWVGPWVSISDPMGRLGSQCCDPKLSGSGRGSAFPTQRDGSGHNVATQKFLGRVVSISDPMGRLGSQCCDPKISGSDRGSAFPTQWDGMLRPKTFQVGPRVKASDP</sequence>
<organism evidence="1 2">
    <name type="scientific">Peronosclerospora sorghi</name>
    <dbReference type="NCBI Taxonomy" id="230839"/>
    <lineage>
        <taxon>Eukaryota</taxon>
        <taxon>Sar</taxon>
        <taxon>Stramenopiles</taxon>
        <taxon>Oomycota</taxon>
        <taxon>Peronosporomycetes</taxon>
        <taxon>Peronosporales</taxon>
        <taxon>Peronosporaceae</taxon>
        <taxon>Peronosclerospora</taxon>
    </lineage>
</organism>
<comment type="caution">
    <text evidence="1">The sequence shown here is derived from an EMBL/GenBank/DDBJ whole genome shotgun (WGS) entry which is preliminary data.</text>
</comment>
<reference evidence="1 2" key="1">
    <citation type="journal article" date="2022" name="bioRxiv">
        <title>The genome of the oomycete Peronosclerospora sorghi, a cosmopolitan pathogen of maize and sorghum, is inflated with dispersed pseudogenes.</title>
        <authorList>
            <person name="Fletcher K."/>
            <person name="Martin F."/>
            <person name="Isakeit T."/>
            <person name="Cavanaugh K."/>
            <person name="Magill C."/>
            <person name="Michelmore R."/>
        </authorList>
    </citation>
    <scope>NUCLEOTIDE SEQUENCE [LARGE SCALE GENOMIC DNA]</scope>
    <source>
        <strain evidence="1">P6</strain>
    </source>
</reference>
<evidence type="ECO:0000313" key="2">
    <source>
        <dbReference type="Proteomes" id="UP001163321"/>
    </source>
</evidence>
<name>A0ACC0VJT2_9STRA</name>
<dbReference type="EMBL" id="CM047587">
    <property type="protein sequence ID" value="KAI9906749.1"/>
    <property type="molecule type" value="Genomic_DNA"/>
</dbReference>